<reference evidence="3" key="1">
    <citation type="submission" date="2016-06" db="EMBL/GenBank/DDBJ databases">
        <authorList>
            <person name="Xu Y."/>
            <person name="Nagy A."/>
            <person name="Yan X."/>
            <person name="Kim S.W."/>
            <person name="Haley B."/>
            <person name="Liu N.T."/>
            <person name="Nou X."/>
        </authorList>
    </citation>
    <scope>NUCLEOTIDE SEQUENCE [LARGE SCALE GENOMIC DNA]</scope>
    <source>
        <strain evidence="3">ATCC 49129</strain>
    </source>
</reference>
<gene>
    <name evidence="2" type="ORF">A9Y76_01800</name>
</gene>
<name>A0A191ZT62_9RALS</name>
<sequence length="122" mass="13863">MSHFDELPRRDRNHEIEDKAIAAFQMRINESNAFFLQITDRKDYGTDCQIEVKADGRATNARVHVQLKGTERALTVMAIRAGVLGRMATLACSHFEHVISLGFSTLGFDLCINAFLRRHNDK</sequence>
<feature type="domain" description="DUF4365" evidence="1">
    <location>
        <begin position="19"/>
        <end position="73"/>
    </location>
</feature>
<organism evidence="2 3">
    <name type="scientific">Ralstonia insidiosa</name>
    <dbReference type="NCBI Taxonomy" id="190721"/>
    <lineage>
        <taxon>Bacteria</taxon>
        <taxon>Pseudomonadati</taxon>
        <taxon>Pseudomonadota</taxon>
        <taxon>Betaproteobacteria</taxon>
        <taxon>Burkholderiales</taxon>
        <taxon>Burkholderiaceae</taxon>
        <taxon>Ralstonia</taxon>
    </lineage>
</organism>
<protein>
    <recommendedName>
        <fullName evidence="1">DUF4365 domain-containing protein</fullName>
    </recommendedName>
</protein>
<evidence type="ECO:0000313" key="3">
    <source>
        <dbReference type="Proteomes" id="UP000078572"/>
    </source>
</evidence>
<keyword evidence="3" id="KW-1185">Reference proteome</keyword>
<dbReference type="InterPro" id="IPR025375">
    <property type="entry name" value="DUF4365"/>
</dbReference>
<proteinExistence type="predicted"/>
<dbReference type="RefSeq" id="WP_064801530.1">
    <property type="nucleotide sequence ID" value="NZ_CP016022.1"/>
</dbReference>
<dbReference type="AlphaFoldDB" id="A0A191ZT62"/>
<evidence type="ECO:0000313" key="2">
    <source>
        <dbReference type="EMBL" id="ANJ71291.1"/>
    </source>
</evidence>
<dbReference type="EMBL" id="CP016022">
    <property type="protein sequence ID" value="ANJ71291.1"/>
    <property type="molecule type" value="Genomic_DNA"/>
</dbReference>
<dbReference type="GeneID" id="69056434"/>
<dbReference type="Pfam" id="PF14280">
    <property type="entry name" value="DUF4365"/>
    <property type="match status" value="1"/>
</dbReference>
<evidence type="ECO:0000259" key="1">
    <source>
        <dbReference type="Pfam" id="PF14280"/>
    </source>
</evidence>
<dbReference type="Proteomes" id="UP000078572">
    <property type="component" value="Chromosome 1"/>
</dbReference>
<accession>A0A191ZT62</accession>